<dbReference type="OrthoDB" id="2374506at2"/>
<dbReference type="InterPro" id="IPR036390">
    <property type="entry name" value="WH_DNA-bd_sf"/>
</dbReference>
<dbReference type="Proteomes" id="UP000076510">
    <property type="component" value="Unassembled WGS sequence"/>
</dbReference>
<comment type="caution">
    <text evidence="4">The sequence shown here is derived from an EMBL/GenBank/DDBJ whole genome shotgun (WGS) entry which is preliminary data.</text>
</comment>
<dbReference type="CDD" id="cd07377">
    <property type="entry name" value="WHTH_GntR"/>
    <property type="match status" value="1"/>
</dbReference>
<dbReference type="Gene3D" id="1.10.10.10">
    <property type="entry name" value="Winged helix-like DNA-binding domain superfamily/Winged helix DNA-binding domain"/>
    <property type="match status" value="1"/>
</dbReference>
<name>A0A161TDV3_9BACI</name>
<evidence type="ECO:0000256" key="2">
    <source>
        <dbReference type="ARBA" id="ARBA00023125"/>
    </source>
</evidence>
<reference evidence="5" key="1">
    <citation type="submission" date="2016-01" db="EMBL/GenBank/DDBJ databases">
        <title>Whole genome sequencing of Bhargavaea cecembensis T14.</title>
        <authorList>
            <person name="Hong K.W."/>
        </authorList>
    </citation>
    <scope>NUCLEOTIDE SEQUENCE [LARGE SCALE GENOMIC DNA]</scope>
    <source>
        <strain evidence="5">M19</strain>
    </source>
</reference>
<dbReference type="PANTHER" id="PTHR43537">
    <property type="entry name" value="TRANSCRIPTIONAL REGULATOR, GNTR FAMILY"/>
    <property type="match status" value="1"/>
</dbReference>
<accession>A0A161TDV3</accession>
<dbReference type="GO" id="GO:0003677">
    <property type="term" value="F:DNA binding"/>
    <property type="evidence" value="ECO:0007669"/>
    <property type="project" value="UniProtKB-KW"/>
</dbReference>
<dbReference type="InterPro" id="IPR036388">
    <property type="entry name" value="WH-like_DNA-bd_sf"/>
</dbReference>
<evidence type="ECO:0000313" key="4">
    <source>
        <dbReference type="EMBL" id="KZE48910.1"/>
    </source>
</evidence>
<dbReference type="InterPro" id="IPR000524">
    <property type="entry name" value="Tscrpt_reg_HTH_GntR"/>
</dbReference>
<dbReference type="PROSITE" id="PS50949">
    <property type="entry name" value="HTH_GNTR"/>
    <property type="match status" value="1"/>
</dbReference>
<dbReference type="PANTHER" id="PTHR43537:SF24">
    <property type="entry name" value="GLUCONATE OPERON TRANSCRIPTIONAL REPRESSOR"/>
    <property type="match status" value="1"/>
</dbReference>
<dbReference type="SMART" id="SM00345">
    <property type="entry name" value="HTH_GNTR"/>
    <property type="match status" value="1"/>
</dbReference>
<gene>
    <name evidence="4" type="ORF">AV649_18565</name>
</gene>
<protein>
    <submittedName>
        <fullName evidence="4">Uncharacterized protein</fullName>
    </submittedName>
</protein>
<evidence type="ECO:0000313" key="5">
    <source>
        <dbReference type="Proteomes" id="UP000076510"/>
    </source>
</evidence>
<evidence type="ECO:0000256" key="1">
    <source>
        <dbReference type="ARBA" id="ARBA00023015"/>
    </source>
</evidence>
<organism evidence="4 5">
    <name type="scientific">Rossellomorea marisflavi</name>
    <dbReference type="NCBI Taxonomy" id="189381"/>
    <lineage>
        <taxon>Bacteria</taxon>
        <taxon>Bacillati</taxon>
        <taxon>Bacillota</taxon>
        <taxon>Bacilli</taxon>
        <taxon>Bacillales</taxon>
        <taxon>Bacillaceae</taxon>
        <taxon>Rossellomorea</taxon>
    </lineage>
</organism>
<dbReference type="GO" id="GO:0003700">
    <property type="term" value="F:DNA-binding transcription factor activity"/>
    <property type="evidence" value="ECO:0007669"/>
    <property type="project" value="InterPro"/>
</dbReference>
<keyword evidence="1" id="KW-0805">Transcription regulation</keyword>
<dbReference type="RefSeq" id="WP_053072144.1">
    <property type="nucleotide sequence ID" value="NZ_CP047095.1"/>
</dbReference>
<sequence>MNRVNHGKESLPEKVYHHLLQQILNGVIKAGEKIIEEDVARDLGTSRAPVREALYLLKVDGIAERIPRIGTIVKDFSDKEIIEYNDAVIGLLQSAIEQSQPKWDDTNRHRLQVLGDEADEACRLEDVQLYQSRVEQLITHVFIVSDNKALMRFYKEANHILMVFAQVKWTRETMKNFNRELNVFTSSLVEGKFDDAKKAVKVTLDQGVI</sequence>
<keyword evidence="2" id="KW-0238">DNA-binding</keyword>
<dbReference type="EMBL" id="LQQY01000015">
    <property type="protein sequence ID" value="KZE48910.1"/>
    <property type="molecule type" value="Genomic_DNA"/>
</dbReference>
<dbReference type="SUPFAM" id="SSF46785">
    <property type="entry name" value="Winged helix' DNA-binding domain"/>
    <property type="match status" value="1"/>
</dbReference>
<keyword evidence="3" id="KW-0804">Transcription</keyword>
<dbReference type="Pfam" id="PF00392">
    <property type="entry name" value="GntR"/>
    <property type="match status" value="1"/>
</dbReference>
<evidence type="ECO:0000256" key="3">
    <source>
        <dbReference type="ARBA" id="ARBA00023163"/>
    </source>
</evidence>
<dbReference type="AlphaFoldDB" id="A0A161TDV3"/>
<proteinExistence type="predicted"/>